<protein>
    <submittedName>
        <fullName evidence="2">Uncharacterized protein</fullName>
    </submittedName>
</protein>
<evidence type="ECO:0000313" key="3">
    <source>
        <dbReference type="Proteomes" id="UP000693970"/>
    </source>
</evidence>
<feature type="region of interest" description="Disordered" evidence="1">
    <location>
        <begin position="48"/>
        <end position="67"/>
    </location>
</feature>
<dbReference type="Proteomes" id="UP000693970">
    <property type="component" value="Unassembled WGS sequence"/>
</dbReference>
<reference evidence="2" key="2">
    <citation type="submission" date="2021-04" db="EMBL/GenBank/DDBJ databases">
        <authorList>
            <person name="Podell S."/>
        </authorList>
    </citation>
    <scope>NUCLEOTIDE SEQUENCE</scope>
    <source>
        <strain evidence="2">Hildebrandi</strain>
    </source>
</reference>
<gene>
    <name evidence="2" type="ORF">IV203_007157</name>
</gene>
<dbReference type="AlphaFoldDB" id="A0A9K3KEA0"/>
<reference evidence="2" key="1">
    <citation type="journal article" date="2021" name="Sci. Rep.">
        <title>Diploid genomic architecture of Nitzschia inconspicua, an elite biomass production diatom.</title>
        <authorList>
            <person name="Oliver A."/>
            <person name="Podell S."/>
            <person name="Pinowska A."/>
            <person name="Traller J.C."/>
            <person name="Smith S.R."/>
            <person name="McClure R."/>
            <person name="Beliaev A."/>
            <person name="Bohutskyi P."/>
            <person name="Hill E.A."/>
            <person name="Rabines A."/>
            <person name="Zheng H."/>
            <person name="Allen L.Z."/>
            <person name="Kuo A."/>
            <person name="Grigoriev I.V."/>
            <person name="Allen A.E."/>
            <person name="Hazlebeck D."/>
            <person name="Allen E.E."/>
        </authorList>
    </citation>
    <scope>NUCLEOTIDE SEQUENCE</scope>
    <source>
        <strain evidence="2">Hildebrandi</strain>
    </source>
</reference>
<keyword evidence="3" id="KW-1185">Reference proteome</keyword>
<sequence length="157" mass="17219">MPAPPPPPSSPAIENSLHSFTPIDATQSADCGASSLEVCGINLATETNTDAGPGMKFGPTKERGPEQDPILDYEDNYMEEMFSSKGVGFETAEDVLMAINEYHESPGNVLSTVRTRGNARTFVPRVKSRHERGNDNWVKGLFICPPFQTKHYCLCVR</sequence>
<comment type="caution">
    <text evidence="2">The sequence shown here is derived from an EMBL/GenBank/DDBJ whole genome shotgun (WGS) entry which is preliminary data.</text>
</comment>
<accession>A0A9K3KEA0</accession>
<dbReference type="EMBL" id="JAGRRH010000025">
    <property type="protein sequence ID" value="KAG7342065.1"/>
    <property type="molecule type" value="Genomic_DNA"/>
</dbReference>
<name>A0A9K3KEA0_9STRA</name>
<evidence type="ECO:0000256" key="1">
    <source>
        <dbReference type="SAM" id="MobiDB-lite"/>
    </source>
</evidence>
<evidence type="ECO:0000313" key="2">
    <source>
        <dbReference type="EMBL" id="KAG7342065.1"/>
    </source>
</evidence>
<organism evidence="2 3">
    <name type="scientific">Nitzschia inconspicua</name>
    <dbReference type="NCBI Taxonomy" id="303405"/>
    <lineage>
        <taxon>Eukaryota</taxon>
        <taxon>Sar</taxon>
        <taxon>Stramenopiles</taxon>
        <taxon>Ochrophyta</taxon>
        <taxon>Bacillariophyta</taxon>
        <taxon>Bacillariophyceae</taxon>
        <taxon>Bacillariophycidae</taxon>
        <taxon>Bacillariales</taxon>
        <taxon>Bacillariaceae</taxon>
        <taxon>Nitzschia</taxon>
    </lineage>
</organism>
<proteinExistence type="predicted"/>